<evidence type="ECO:0000256" key="4">
    <source>
        <dbReference type="ARBA" id="ARBA00023163"/>
    </source>
</evidence>
<accession>A0A1Y3CJX4</accession>
<proteinExistence type="predicted"/>
<dbReference type="SUPFAM" id="SSF46689">
    <property type="entry name" value="Homeodomain-like"/>
    <property type="match status" value="1"/>
</dbReference>
<keyword evidence="4" id="KW-0804">Transcription</keyword>
<keyword evidence="7" id="KW-1185">Reference proteome</keyword>
<dbReference type="Gene3D" id="1.10.10.60">
    <property type="entry name" value="Homeodomain-like"/>
    <property type="match status" value="2"/>
</dbReference>
<dbReference type="InterPro" id="IPR009057">
    <property type="entry name" value="Homeodomain-like_sf"/>
</dbReference>
<evidence type="ECO:0000259" key="5">
    <source>
        <dbReference type="PROSITE" id="PS01124"/>
    </source>
</evidence>
<dbReference type="InterPro" id="IPR037923">
    <property type="entry name" value="HTH-like"/>
</dbReference>
<keyword evidence="3" id="KW-0010">Activator</keyword>
<dbReference type="PROSITE" id="PS00041">
    <property type="entry name" value="HTH_ARAC_FAMILY_1"/>
    <property type="match status" value="1"/>
</dbReference>
<dbReference type="AlphaFoldDB" id="A0A1Y3CJX4"/>
<evidence type="ECO:0000256" key="2">
    <source>
        <dbReference type="ARBA" id="ARBA00023125"/>
    </source>
</evidence>
<dbReference type="InterPro" id="IPR020449">
    <property type="entry name" value="Tscrpt_reg_AraC-type_HTH"/>
</dbReference>
<evidence type="ECO:0000313" key="7">
    <source>
        <dbReference type="Proteomes" id="UP000242765"/>
    </source>
</evidence>
<organism evidence="6 7">
    <name type="scientific">Acinetobacter silvestris</name>
    <dbReference type="NCBI Taxonomy" id="1977882"/>
    <lineage>
        <taxon>Bacteria</taxon>
        <taxon>Pseudomonadati</taxon>
        <taxon>Pseudomonadota</taxon>
        <taxon>Gammaproteobacteria</taxon>
        <taxon>Moraxellales</taxon>
        <taxon>Moraxellaceae</taxon>
        <taxon>Acinetobacter</taxon>
    </lineage>
</organism>
<protein>
    <submittedName>
        <fullName evidence="6">AraC family transcriptional regulator</fullName>
    </submittedName>
</protein>
<dbReference type="InterPro" id="IPR003313">
    <property type="entry name" value="AraC-bd"/>
</dbReference>
<keyword evidence="1" id="KW-0805">Transcription regulation</keyword>
<dbReference type="InterPro" id="IPR018060">
    <property type="entry name" value="HTH_AraC"/>
</dbReference>
<comment type="caution">
    <text evidence="6">The sequence shown here is derived from an EMBL/GenBank/DDBJ whole genome shotgun (WGS) entry which is preliminary data.</text>
</comment>
<dbReference type="Pfam" id="PF12833">
    <property type="entry name" value="HTH_18"/>
    <property type="match status" value="1"/>
</dbReference>
<name>A0A1Y3CJX4_9GAMM</name>
<reference evidence="6 7" key="1">
    <citation type="submission" date="2017-04" db="EMBL/GenBank/DDBJ databases">
        <title>High diversity of culturable Acinetobacter species in natural soil and water ecosystems.</title>
        <authorList>
            <person name="Nemec A."/>
            <person name="Radolfova-Krizova L."/>
        </authorList>
    </citation>
    <scope>NUCLEOTIDE SEQUENCE [LARGE SCALE GENOMIC DNA]</scope>
    <source>
        <strain evidence="6 7">ANC 4999</strain>
    </source>
</reference>
<dbReference type="PANTHER" id="PTHR46796:SF2">
    <property type="entry name" value="TRANSCRIPTIONAL REGULATORY PROTEIN"/>
    <property type="match status" value="1"/>
</dbReference>
<dbReference type="GO" id="GO:0043565">
    <property type="term" value="F:sequence-specific DNA binding"/>
    <property type="evidence" value="ECO:0007669"/>
    <property type="project" value="InterPro"/>
</dbReference>
<dbReference type="PRINTS" id="PR00032">
    <property type="entry name" value="HTHARAC"/>
</dbReference>
<evidence type="ECO:0000256" key="1">
    <source>
        <dbReference type="ARBA" id="ARBA00023015"/>
    </source>
</evidence>
<gene>
    <name evidence="6" type="ORF">B9T28_04090</name>
</gene>
<dbReference type="Pfam" id="PF02311">
    <property type="entry name" value="AraC_binding"/>
    <property type="match status" value="1"/>
</dbReference>
<dbReference type="InterPro" id="IPR018062">
    <property type="entry name" value="HTH_AraC-typ_CS"/>
</dbReference>
<dbReference type="SMART" id="SM00342">
    <property type="entry name" value="HTH_ARAC"/>
    <property type="match status" value="1"/>
</dbReference>
<dbReference type="PROSITE" id="PS01124">
    <property type="entry name" value="HTH_ARAC_FAMILY_2"/>
    <property type="match status" value="1"/>
</dbReference>
<dbReference type="PANTHER" id="PTHR46796">
    <property type="entry name" value="HTH-TYPE TRANSCRIPTIONAL ACTIVATOR RHAS-RELATED"/>
    <property type="match status" value="1"/>
</dbReference>
<evidence type="ECO:0000313" key="6">
    <source>
        <dbReference type="EMBL" id="OTG66443.1"/>
    </source>
</evidence>
<sequence length="278" mass="32108">MSIEQSVEFWSHPKMPYVEIRRACQSRICYKSHSHSTFSIGAVDIGQSQFSSYFSSAQQIESGSLVVIPAHIEHSCNPLPDQAWTYQMMHLNADWVEKLLEELHIDAYSPIQSGNFPWLKSQIIKTADIYQAFSQLNLNLFDSNISILDKEQHLIEVLTGILLPSFTWKYLDLPKYHQKNLDELINYLNVENEFISLENLSHAMGLSRYAIIRLFKNNLGLTPHAYQLNKKINQARELLNHGEPIINVAHDLGFTDQSHFHRVFKAHTGVTPKQYQRN</sequence>
<feature type="domain" description="HTH araC/xylS-type" evidence="5">
    <location>
        <begin position="182"/>
        <end position="278"/>
    </location>
</feature>
<dbReference type="SUPFAM" id="SSF51215">
    <property type="entry name" value="Regulatory protein AraC"/>
    <property type="match status" value="1"/>
</dbReference>
<dbReference type="STRING" id="1977882.B9T28_04090"/>
<keyword evidence="2" id="KW-0238">DNA-binding</keyword>
<dbReference type="OrthoDB" id="9809338at2"/>
<dbReference type="RefSeq" id="WP_086202687.1">
    <property type="nucleotide sequence ID" value="NZ_NEGB01000002.1"/>
</dbReference>
<evidence type="ECO:0000256" key="3">
    <source>
        <dbReference type="ARBA" id="ARBA00023159"/>
    </source>
</evidence>
<dbReference type="EMBL" id="NEGB01000002">
    <property type="protein sequence ID" value="OTG66443.1"/>
    <property type="molecule type" value="Genomic_DNA"/>
</dbReference>
<dbReference type="InterPro" id="IPR050204">
    <property type="entry name" value="AraC_XylS_family_regulators"/>
</dbReference>
<dbReference type="GO" id="GO:0003700">
    <property type="term" value="F:DNA-binding transcription factor activity"/>
    <property type="evidence" value="ECO:0007669"/>
    <property type="project" value="InterPro"/>
</dbReference>
<dbReference type="Proteomes" id="UP000242765">
    <property type="component" value="Unassembled WGS sequence"/>
</dbReference>